<evidence type="ECO:0000313" key="2">
    <source>
        <dbReference type="Proteomes" id="UP000199249"/>
    </source>
</evidence>
<gene>
    <name evidence="1" type="ORF">SAMN04488069_105124</name>
</gene>
<sequence length="140" mass="15768">MKRFLFPVLAALALTLGSCEKNECDCKQPLTAEVLTQAATWYLSEYSVGDQTERGSAIKDRFALRFGSDGSYRRILLSDNSETAGTWSINSATRQLFFIDHRGDPQEYSVAERNTSPESLWLSRAAKTGPQEYFLFKQVP</sequence>
<evidence type="ECO:0008006" key="3">
    <source>
        <dbReference type="Google" id="ProtNLM"/>
    </source>
</evidence>
<dbReference type="OrthoDB" id="885549at2"/>
<keyword evidence="2" id="KW-1185">Reference proteome</keyword>
<evidence type="ECO:0000313" key="1">
    <source>
        <dbReference type="EMBL" id="SDY05400.1"/>
    </source>
</evidence>
<organism evidence="1 2">
    <name type="scientific">Hymenobacter psychrophilus</name>
    <dbReference type="NCBI Taxonomy" id="651662"/>
    <lineage>
        <taxon>Bacteria</taxon>
        <taxon>Pseudomonadati</taxon>
        <taxon>Bacteroidota</taxon>
        <taxon>Cytophagia</taxon>
        <taxon>Cytophagales</taxon>
        <taxon>Hymenobacteraceae</taxon>
        <taxon>Hymenobacter</taxon>
    </lineage>
</organism>
<dbReference type="EMBL" id="FNOV01000005">
    <property type="protein sequence ID" value="SDY05400.1"/>
    <property type="molecule type" value="Genomic_DNA"/>
</dbReference>
<protein>
    <recommendedName>
        <fullName evidence="3">Lipocalin-like domain-containing protein</fullName>
    </recommendedName>
</protein>
<accession>A0A1H3GQS6</accession>
<dbReference type="RefSeq" id="WP_092739163.1">
    <property type="nucleotide sequence ID" value="NZ_FNOV01000005.1"/>
</dbReference>
<reference evidence="2" key="1">
    <citation type="submission" date="2016-10" db="EMBL/GenBank/DDBJ databases">
        <authorList>
            <person name="Varghese N."/>
            <person name="Submissions S."/>
        </authorList>
    </citation>
    <scope>NUCLEOTIDE SEQUENCE [LARGE SCALE GENOMIC DNA]</scope>
    <source>
        <strain evidence="2">CGMCC 1.8975</strain>
    </source>
</reference>
<dbReference type="AlphaFoldDB" id="A0A1H3GQS6"/>
<proteinExistence type="predicted"/>
<name>A0A1H3GQS6_9BACT</name>
<dbReference type="PROSITE" id="PS51257">
    <property type="entry name" value="PROKAR_LIPOPROTEIN"/>
    <property type="match status" value="1"/>
</dbReference>
<dbReference type="Proteomes" id="UP000199249">
    <property type="component" value="Unassembled WGS sequence"/>
</dbReference>